<comment type="caution">
    <text evidence="1">The sequence shown here is derived from an EMBL/GenBank/DDBJ whole genome shotgun (WGS) entry which is preliminary data.</text>
</comment>
<dbReference type="Proteomes" id="UP000656319">
    <property type="component" value="Unassembled WGS sequence"/>
</dbReference>
<reference evidence="1 2" key="1">
    <citation type="submission" date="2020-10" db="EMBL/GenBank/DDBJ databases">
        <authorList>
            <person name="Peeters C."/>
        </authorList>
    </citation>
    <scope>NUCLEOTIDE SEQUENCE [LARGE SCALE GENOMIC DNA]</scope>
    <source>
        <strain evidence="1 2">LMG 27952</strain>
    </source>
</reference>
<organism evidence="1 2">
    <name type="scientific">Paraburkholderia hiiakae</name>
    <dbReference type="NCBI Taxonomy" id="1081782"/>
    <lineage>
        <taxon>Bacteria</taxon>
        <taxon>Pseudomonadati</taxon>
        <taxon>Pseudomonadota</taxon>
        <taxon>Betaproteobacteria</taxon>
        <taxon>Burkholderiales</taxon>
        <taxon>Burkholderiaceae</taxon>
        <taxon>Paraburkholderia</taxon>
    </lineage>
</organism>
<protein>
    <submittedName>
        <fullName evidence="1">Uncharacterized protein</fullName>
    </submittedName>
</protein>
<evidence type="ECO:0000313" key="2">
    <source>
        <dbReference type="Proteomes" id="UP000656319"/>
    </source>
</evidence>
<dbReference type="EMBL" id="CAJHCQ010000014">
    <property type="protein sequence ID" value="CAD6550842.1"/>
    <property type="molecule type" value="Genomic_DNA"/>
</dbReference>
<sequence>MTLPNVILQLLQCALNALDDDCGDGARLSLRLI</sequence>
<name>A0ABM8NZK9_9BURK</name>
<gene>
    <name evidence="1" type="ORF">LMG27952_05078</name>
</gene>
<evidence type="ECO:0000313" key="1">
    <source>
        <dbReference type="EMBL" id="CAD6550842.1"/>
    </source>
</evidence>
<keyword evidence="2" id="KW-1185">Reference proteome</keyword>
<accession>A0ABM8NZK9</accession>
<proteinExistence type="predicted"/>